<evidence type="ECO:0000313" key="4">
    <source>
        <dbReference type="Proteomes" id="UP000297975"/>
    </source>
</evidence>
<dbReference type="AlphaFoldDB" id="A0A4Y8IDM6"/>
<dbReference type="Pfam" id="PF10368">
    <property type="entry name" value="YkyA"/>
    <property type="match status" value="1"/>
</dbReference>
<evidence type="ECO:0000256" key="1">
    <source>
        <dbReference type="SAM" id="Coils"/>
    </source>
</evidence>
<dbReference type="Proteomes" id="UP000297975">
    <property type="component" value="Unassembled WGS sequence"/>
</dbReference>
<sequence>MKRVIISVLLLLSMVVLGACTDDYNAAEDMYDHLEKSVELESSFQQSQSDLVKLEEEENELYDQMMEINMNELDKIQGMVDEALGLVEERRQLLEQEKESIDAAKEEFDQAEQYVEDLDEEPKKLANQMIEKMDSRFQSFNDLYKAYQKSLDLDAELYEMLKNQDLKKEELDQQVEEVNASYEKVKKAQKEFNTYTKEFNELKRKFYEASGLNVEYQED</sequence>
<feature type="chain" id="PRO_5038765316" description="Cell-wall binding lipoprotein" evidence="2">
    <location>
        <begin position="19"/>
        <end position="219"/>
    </location>
</feature>
<keyword evidence="1" id="KW-0175">Coiled coil</keyword>
<dbReference type="EMBL" id="SOPW01000020">
    <property type="protein sequence ID" value="TFB14046.1"/>
    <property type="molecule type" value="Genomic_DNA"/>
</dbReference>
<evidence type="ECO:0000313" key="3">
    <source>
        <dbReference type="EMBL" id="TFB14046.1"/>
    </source>
</evidence>
<dbReference type="Gene3D" id="1.20.120.570">
    <property type="entry name" value="YkyA-like"/>
    <property type="match status" value="1"/>
</dbReference>
<feature type="signal peptide" evidence="2">
    <location>
        <begin position="1"/>
        <end position="18"/>
    </location>
</feature>
<gene>
    <name evidence="3" type="ORF">E3U55_14785</name>
</gene>
<reference evidence="3 4" key="1">
    <citation type="submission" date="2019-03" db="EMBL/GenBank/DDBJ databases">
        <authorList>
            <person name="He R.-H."/>
        </authorList>
    </citation>
    <scope>NUCLEOTIDE SEQUENCE [LARGE SCALE GENOMIC DNA]</scope>
    <source>
        <strain evidence="4">SH 714</strain>
    </source>
</reference>
<dbReference type="OrthoDB" id="2576511at2"/>
<name>A0A4Y8IDM6_9BACI</name>
<evidence type="ECO:0008006" key="5">
    <source>
        <dbReference type="Google" id="ProtNLM"/>
    </source>
</evidence>
<accession>A0A4Y8IDM6</accession>
<dbReference type="InterPro" id="IPR036785">
    <property type="entry name" value="YkyA-like_sf"/>
</dbReference>
<protein>
    <recommendedName>
        <fullName evidence="5">Cell-wall binding lipoprotein</fullName>
    </recommendedName>
</protein>
<comment type="caution">
    <text evidence="3">The sequence shown here is derived from an EMBL/GenBank/DDBJ whole genome shotgun (WGS) entry which is preliminary data.</text>
</comment>
<keyword evidence="4" id="KW-1185">Reference proteome</keyword>
<dbReference type="InterPro" id="IPR019454">
    <property type="entry name" value="Lipoprot_YkyA-like"/>
</dbReference>
<dbReference type="SUPFAM" id="SSF140423">
    <property type="entry name" value="MW0975(SA0943)-like"/>
    <property type="match status" value="1"/>
</dbReference>
<keyword evidence="2" id="KW-0732">Signal</keyword>
<evidence type="ECO:0000256" key="2">
    <source>
        <dbReference type="SAM" id="SignalP"/>
    </source>
</evidence>
<dbReference type="RefSeq" id="WP_134341252.1">
    <property type="nucleotide sequence ID" value="NZ_SOPW01000020.1"/>
</dbReference>
<feature type="coiled-coil region" evidence="1">
    <location>
        <begin position="161"/>
        <end position="205"/>
    </location>
</feature>
<proteinExistence type="predicted"/>
<organism evidence="3 4">
    <name type="scientific">Filobacillus milosensis</name>
    <dbReference type="NCBI Taxonomy" id="94137"/>
    <lineage>
        <taxon>Bacteria</taxon>
        <taxon>Bacillati</taxon>
        <taxon>Bacillota</taxon>
        <taxon>Bacilli</taxon>
        <taxon>Bacillales</taxon>
        <taxon>Bacillaceae</taxon>
        <taxon>Filobacillus</taxon>
    </lineage>
</organism>
<feature type="coiled-coil region" evidence="1">
    <location>
        <begin position="37"/>
        <end position="121"/>
    </location>
</feature>
<dbReference type="PROSITE" id="PS51257">
    <property type="entry name" value="PROKAR_LIPOPROTEIN"/>
    <property type="match status" value="1"/>
</dbReference>